<comment type="catalytic activity">
    <reaction evidence="1">
        <text>ATP + protein L-histidine = ADP + protein N-phospho-L-histidine.</text>
        <dbReference type="EC" id="2.7.13.3"/>
    </reaction>
</comment>
<dbReference type="PANTHER" id="PTHR44936:SF10">
    <property type="entry name" value="SENSOR PROTEIN RSTB"/>
    <property type="match status" value="1"/>
</dbReference>
<keyword evidence="11" id="KW-0472">Membrane</keyword>
<dbReference type="InterPro" id="IPR036890">
    <property type="entry name" value="HATPase_C_sf"/>
</dbReference>
<keyword evidence="5" id="KW-0597">Phosphoprotein</keyword>
<evidence type="ECO:0000256" key="4">
    <source>
        <dbReference type="ARBA" id="ARBA00022475"/>
    </source>
</evidence>
<dbReference type="InterPro" id="IPR003660">
    <property type="entry name" value="HAMP_dom"/>
</dbReference>
<dbReference type="EC" id="2.7.13.3" evidence="3"/>
<dbReference type="RefSeq" id="WP_215624763.1">
    <property type="nucleotide sequence ID" value="NZ_CP067089.2"/>
</dbReference>
<keyword evidence="11" id="KW-0812">Transmembrane</keyword>
<dbReference type="AlphaFoldDB" id="A0A7T8B9R4"/>
<keyword evidence="6" id="KW-0808">Transferase</keyword>
<dbReference type="Pfam" id="PF00512">
    <property type="entry name" value="HisKA"/>
    <property type="match status" value="1"/>
</dbReference>
<dbReference type="CDD" id="cd06225">
    <property type="entry name" value="HAMP"/>
    <property type="match status" value="1"/>
</dbReference>
<dbReference type="InterPro" id="IPR004358">
    <property type="entry name" value="Sig_transdc_His_kin-like_C"/>
</dbReference>
<dbReference type="EMBL" id="CP067089">
    <property type="protein sequence ID" value="QQO07458.1"/>
    <property type="molecule type" value="Genomic_DNA"/>
</dbReference>
<sequence length="473" mass="52722">MKINTQFRLLILGIVLIPILTISAQGILWLMQQHTIESISVPSYEEIAPLFDNEIERDEWEEIIRRIPHSQPEMNIMILLKDLTVIYSTAYGLEPGDTLTPNELVTLLDVGNDQYGYFIEAPGWLRDVGAFFLIRIDRSIARPPSPIVIVIKTLFVVLIVLFLFSVAMSFIIARSITKSVMVLENATRRIAAGELDLAVDVKGSNEITSLTTSLNQMRLALKEEETRRARFIMGVTHDLKTPLALIKGYAEAIGDGVADDPASRAHSVEIIATKVDQLEGMIDDLIDFVRVDTGEWRRNLDHVHIAAFLTSYTKRIADDADLLNRRVETAIDIPGNVVIPMDERLALRAIENLVNNAIRYTKPGGLITIKGYLKNNAVVIDVCDDGPGIDAEDISRIFDAFYRGSSSRREQGMGFGLTVVKGVAESHGWEISVESEKGKGSCFRLTLPYEPDPSRRMNPRTSGHDDTRKGAGY</sequence>
<dbReference type="Pfam" id="PF00672">
    <property type="entry name" value="HAMP"/>
    <property type="match status" value="1"/>
</dbReference>
<name>A0A7T8B9R4_9SPIR</name>
<dbReference type="InterPro" id="IPR050980">
    <property type="entry name" value="2C_sensor_his_kinase"/>
</dbReference>
<dbReference type="SUPFAM" id="SSF47384">
    <property type="entry name" value="Homodimeric domain of signal transducing histidine kinase"/>
    <property type="match status" value="1"/>
</dbReference>
<dbReference type="InterPro" id="IPR005467">
    <property type="entry name" value="His_kinase_dom"/>
</dbReference>
<feature type="compositionally biased region" description="Basic and acidic residues" evidence="10">
    <location>
        <begin position="462"/>
        <end position="473"/>
    </location>
</feature>
<keyword evidence="15" id="KW-1185">Reference proteome</keyword>
<evidence type="ECO:0000313" key="15">
    <source>
        <dbReference type="Proteomes" id="UP000595917"/>
    </source>
</evidence>
<accession>A0A7T8B9R4</accession>
<organism evidence="14 15">
    <name type="scientific">Breznakiella homolactica</name>
    <dbReference type="NCBI Taxonomy" id="2798577"/>
    <lineage>
        <taxon>Bacteria</taxon>
        <taxon>Pseudomonadati</taxon>
        <taxon>Spirochaetota</taxon>
        <taxon>Spirochaetia</taxon>
        <taxon>Spirochaetales</taxon>
        <taxon>Breznakiellaceae</taxon>
        <taxon>Breznakiella</taxon>
    </lineage>
</organism>
<dbReference type="Gene3D" id="3.30.565.10">
    <property type="entry name" value="Histidine kinase-like ATPase, C-terminal domain"/>
    <property type="match status" value="1"/>
</dbReference>
<evidence type="ECO:0000256" key="6">
    <source>
        <dbReference type="ARBA" id="ARBA00022679"/>
    </source>
</evidence>
<proteinExistence type="predicted"/>
<evidence type="ECO:0000256" key="11">
    <source>
        <dbReference type="SAM" id="Phobius"/>
    </source>
</evidence>
<keyword evidence="9" id="KW-0067">ATP-binding</keyword>
<comment type="subcellular location">
    <subcellularLocation>
        <location evidence="2">Cell membrane</location>
        <topology evidence="2">Multi-pass membrane protein</topology>
    </subcellularLocation>
</comment>
<dbReference type="Gene3D" id="1.10.287.130">
    <property type="match status" value="1"/>
</dbReference>
<dbReference type="PANTHER" id="PTHR44936">
    <property type="entry name" value="SENSOR PROTEIN CREC"/>
    <property type="match status" value="1"/>
</dbReference>
<dbReference type="GO" id="GO:0005886">
    <property type="term" value="C:plasma membrane"/>
    <property type="evidence" value="ECO:0007669"/>
    <property type="project" value="UniProtKB-SubCell"/>
</dbReference>
<keyword evidence="7" id="KW-0547">Nucleotide-binding</keyword>
<evidence type="ECO:0000256" key="10">
    <source>
        <dbReference type="SAM" id="MobiDB-lite"/>
    </source>
</evidence>
<keyword evidence="4" id="KW-1003">Cell membrane</keyword>
<evidence type="ECO:0000313" key="14">
    <source>
        <dbReference type="EMBL" id="QQO07458.1"/>
    </source>
</evidence>
<gene>
    <name evidence="14" type="ORF">JFL75_10850</name>
</gene>
<dbReference type="KEGG" id="bhc:JFL75_10850"/>
<evidence type="ECO:0000256" key="9">
    <source>
        <dbReference type="ARBA" id="ARBA00022840"/>
    </source>
</evidence>
<reference evidence="14" key="1">
    <citation type="submission" date="2021-01" db="EMBL/GenBank/DDBJ databases">
        <title>Description of Breznakiella homolactica.</title>
        <authorList>
            <person name="Song Y."/>
            <person name="Brune A."/>
        </authorList>
    </citation>
    <scope>NUCLEOTIDE SEQUENCE</scope>
    <source>
        <strain evidence="14">RmG30</strain>
    </source>
</reference>
<evidence type="ECO:0000256" key="3">
    <source>
        <dbReference type="ARBA" id="ARBA00012438"/>
    </source>
</evidence>
<dbReference type="Pfam" id="PF02518">
    <property type="entry name" value="HATPase_c"/>
    <property type="match status" value="1"/>
</dbReference>
<dbReference type="PROSITE" id="PS50885">
    <property type="entry name" value="HAMP"/>
    <property type="match status" value="1"/>
</dbReference>
<dbReference type="Gene3D" id="6.10.340.10">
    <property type="match status" value="1"/>
</dbReference>
<dbReference type="PRINTS" id="PR00344">
    <property type="entry name" value="BCTRLSENSOR"/>
</dbReference>
<keyword evidence="8" id="KW-0418">Kinase</keyword>
<dbReference type="SMART" id="SM00387">
    <property type="entry name" value="HATPase_c"/>
    <property type="match status" value="1"/>
</dbReference>
<dbReference type="SUPFAM" id="SSF55874">
    <property type="entry name" value="ATPase domain of HSP90 chaperone/DNA topoisomerase II/histidine kinase"/>
    <property type="match status" value="1"/>
</dbReference>
<evidence type="ECO:0000256" key="1">
    <source>
        <dbReference type="ARBA" id="ARBA00000085"/>
    </source>
</evidence>
<evidence type="ECO:0000256" key="2">
    <source>
        <dbReference type="ARBA" id="ARBA00004651"/>
    </source>
</evidence>
<dbReference type="SMART" id="SM00304">
    <property type="entry name" value="HAMP"/>
    <property type="match status" value="1"/>
</dbReference>
<feature type="region of interest" description="Disordered" evidence="10">
    <location>
        <begin position="448"/>
        <end position="473"/>
    </location>
</feature>
<feature type="domain" description="HAMP" evidence="13">
    <location>
        <begin position="174"/>
        <end position="226"/>
    </location>
</feature>
<evidence type="ECO:0000259" key="12">
    <source>
        <dbReference type="PROSITE" id="PS50109"/>
    </source>
</evidence>
<dbReference type="GO" id="GO:0000155">
    <property type="term" value="F:phosphorelay sensor kinase activity"/>
    <property type="evidence" value="ECO:0007669"/>
    <property type="project" value="InterPro"/>
</dbReference>
<dbReference type="FunFam" id="3.30.565.10:FF:000006">
    <property type="entry name" value="Sensor histidine kinase WalK"/>
    <property type="match status" value="1"/>
</dbReference>
<evidence type="ECO:0000256" key="7">
    <source>
        <dbReference type="ARBA" id="ARBA00022741"/>
    </source>
</evidence>
<dbReference type="SUPFAM" id="SSF158472">
    <property type="entry name" value="HAMP domain-like"/>
    <property type="match status" value="1"/>
</dbReference>
<feature type="domain" description="Histidine kinase" evidence="12">
    <location>
        <begin position="234"/>
        <end position="451"/>
    </location>
</feature>
<evidence type="ECO:0000256" key="8">
    <source>
        <dbReference type="ARBA" id="ARBA00022777"/>
    </source>
</evidence>
<dbReference type="CDD" id="cd00075">
    <property type="entry name" value="HATPase"/>
    <property type="match status" value="1"/>
</dbReference>
<dbReference type="InterPro" id="IPR003594">
    <property type="entry name" value="HATPase_dom"/>
</dbReference>
<dbReference type="InterPro" id="IPR003661">
    <property type="entry name" value="HisK_dim/P_dom"/>
</dbReference>
<dbReference type="SMART" id="SM00388">
    <property type="entry name" value="HisKA"/>
    <property type="match status" value="1"/>
</dbReference>
<keyword evidence="11" id="KW-1133">Transmembrane helix</keyword>
<dbReference type="PROSITE" id="PS50109">
    <property type="entry name" value="HIS_KIN"/>
    <property type="match status" value="1"/>
</dbReference>
<evidence type="ECO:0000256" key="5">
    <source>
        <dbReference type="ARBA" id="ARBA00022553"/>
    </source>
</evidence>
<dbReference type="Proteomes" id="UP000595917">
    <property type="component" value="Chromosome"/>
</dbReference>
<dbReference type="GO" id="GO:0005524">
    <property type="term" value="F:ATP binding"/>
    <property type="evidence" value="ECO:0007669"/>
    <property type="project" value="UniProtKB-KW"/>
</dbReference>
<protein>
    <recommendedName>
        <fullName evidence="3">histidine kinase</fullName>
        <ecNumber evidence="3">2.7.13.3</ecNumber>
    </recommendedName>
</protein>
<evidence type="ECO:0000259" key="13">
    <source>
        <dbReference type="PROSITE" id="PS50885"/>
    </source>
</evidence>
<dbReference type="InterPro" id="IPR036097">
    <property type="entry name" value="HisK_dim/P_sf"/>
</dbReference>
<dbReference type="CDD" id="cd00082">
    <property type="entry name" value="HisKA"/>
    <property type="match status" value="1"/>
</dbReference>
<feature type="transmembrane region" description="Helical" evidence="11">
    <location>
        <begin position="147"/>
        <end position="173"/>
    </location>
</feature>